<evidence type="ECO:0000256" key="1">
    <source>
        <dbReference type="SAM" id="MobiDB-lite"/>
    </source>
</evidence>
<accession>A0A4Y2HKE0</accession>
<feature type="compositionally biased region" description="Polar residues" evidence="1">
    <location>
        <begin position="92"/>
        <end position="104"/>
    </location>
</feature>
<comment type="caution">
    <text evidence="2">The sequence shown here is derived from an EMBL/GenBank/DDBJ whole genome shotgun (WGS) entry which is preliminary data.</text>
</comment>
<feature type="non-terminal residue" evidence="2">
    <location>
        <position position="1"/>
    </location>
</feature>
<evidence type="ECO:0000313" key="3">
    <source>
        <dbReference type="Proteomes" id="UP000499080"/>
    </source>
</evidence>
<name>A0A4Y2HKE0_ARAVE</name>
<organism evidence="2 3">
    <name type="scientific">Araneus ventricosus</name>
    <name type="common">Orbweaver spider</name>
    <name type="synonym">Epeira ventricosa</name>
    <dbReference type="NCBI Taxonomy" id="182803"/>
    <lineage>
        <taxon>Eukaryota</taxon>
        <taxon>Metazoa</taxon>
        <taxon>Ecdysozoa</taxon>
        <taxon>Arthropoda</taxon>
        <taxon>Chelicerata</taxon>
        <taxon>Arachnida</taxon>
        <taxon>Araneae</taxon>
        <taxon>Araneomorphae</taxon>
        <taxon>Entelegynae</taxon>
        <taxon>Araneoidea</taxon>
        <taxon>Araneidae</taxon>
        <taxon>Araneus</taxon>
    </lineage>
</organism>
<dbReference type="EMBL" id="BGPR01103239">
    <property type="protein sequence ID" value="GBM65700.1"/>
    <property type="molecule type" value="Genomic_DNA"/>
</dbReference>
<reference evidence="2 3" key="1">
    <citation type="journal article" date="2019" name="Sci. Rep.">
        <title>Orb-weaving spider Araneus ventricosus genome elucidates the spidroin gene catalogue.</title>
        <authorList>
            <person name="Kono N."/>
            <person name="Nakamura H."/>
            <person name="Ohtoshi R."/>
            <person name="Moran D.A.P."/>
            <person name="Shinohara A."/>
            <person name="Yoshida Y."/>
            <person name="Fujiwara M."/>
            <person name="Mori M."/>
            <person name="Tomita M."/>
            <person name="Arakawa K."/>
        </authorList>
    </citation>
    <scope>NUCLEOTIDE SEQUENCE [LARGE SCALE GENOMIC DNA]</scope>
</reference>
<gene>
    <name evidence="2" type="ORF">AVEN_205369_1</name>
</gene>
<protein>
    <submittedName>
        <fullName evidence="2">Uncharacterized protein</fullName>
    </submittedName>
</protein>
<dbReference type="OrthoDB" id="10612588at2759"/>
<keyword evidence="3" id="KW-1185">Reference proteome</keyword>
<dbReference type="AlphaFoldDB" id="A0A4Y2HKE0"/>
<dbReference type="Proteomes" id="UP000499080">
    <property type="component" value="Unassembled WGS sequence"/>
</dbReference>
<feature type="region of interest" description="Disordered" evidence="1">
    <location>
        <begin position="1"/>
        <end position="114"/>
    </location>
</feature>
<feature type="compositionally biased region" description="Basic and acidic residues" evidence="1">
    <location>
        <begin position="105"/>
        <end position="114"/>
    </location>
</feature>
<feature type="compositionally biased region" description="Polar residues" evidence="1">
    <location>
        <begin position="45"/>
        <end position="66"/>
    </location>
</feature>
<evidence type="ECO:0000313" key="2">
    <source>
        <dbReference type="EMBL" id="GBM65700.1"/>
    </source>
</evidence>
<sequence length="328" mass="37450">RLARLCESVSEALKQVEESPSPAPVAPKRPSLLRKIVGKSKSKSHQASPTSEKALSPVQANNTSTMKRAVSESDLTGTKLEDTDLPFRAFESQISTDSQRQSQNEPKKQNHVPLEDLLKNMKMGDRQRHQHHRRGVSEGGKIVYEIDKHTKYLQVRNKKEKGKGPPFTHGNHYFQTQSATDQEHLTYGAHRHKFHHRRWGPLARYKIVIVPPKEFEYADENLPTYVAASHPKTRSAPRRGIMIGKGDHCHSQTLSGLTHQKFPSGCPLEEGRQWAPVRSADNLEHFSLRPVQEIKNDFKQYTEGQTLKFQKLSCLNSENQRLQELPFY</sequence>
<proteinExistence type="predicted"/>